<protein>
    <submittedName>
        <fullName evidence="1">Uncharacterized protein</fullName>
    </submittedName>
</protein>
<proteinExistence type="predicted"/>
<dbReference type="EMBL" id="MT143820">
    <property type="protein sequence ID" value="QJB03010.1"/>
    <property type="molecule type" value="Genomic_DNA"/>
</dbReference>
<reference evidence="1" key="1">
    <citation type="submission" date="2020-03" db="EMBL/GenBank/DDBJ databases">
        <title>The deep terrestrial virosphere.</title>
        <authorList>
            <person name="Holmfeldt K."/>
            <person name="Nilsson E."/>
            <person name="Simone D."/>
            <person name="Lopez-Fernandez M."/>
            <person name="Wu X."/>
            <person name="de Brujin I."/>
            <person name="Lundin D."/>
            <person name="Andersson A."/>
            <person name="Bertilsson S."/>
            <person name="Dopson M."/>
        </authorList>
    </citation>
    <scope>NUCLEOTIDE SEQUENCE</scope>
    <source>
        <strain evidence="1">MM171B00952</strain>
    </source>
</reference>
<accession>A0A6M3M9W7</accession>
<gene>
    <name evidence="1" type="ORF">MM171B00952_0005</name>
</gene>
<name>A0A6M3M9W7_9ZZZZ</name>
<dbReference type="AlphaFoldDB" id="A0A6M3M9W7"/>
<sequence length="70" mass="7900">MSSSKQPSFIGINEKEGIFTIAFLTHWYNENRCDTCPRFHMASQGTRGVVAFCELIEAEKPCEITVEGEN</sequence>
<organism evidence="1">
    <name type="scientific">viral metagenome</name>
    <dbReference type="NCBI Taxonomy" id="1070528"/>
    <lineage>
        <taxon>unclassified sequences</taxon>
        <taxon>metagenomes</taxon>
        <taxon>organismal metagenomes</taxon>
    </lineage>
</organism>
<evidence type="ECO:0000313" key="1">
    <source>
        <dbReference type="EMBL" id="QJB03010.1"/>
    </source>
</evidence>